<protein>
    <recommendedName>
        <fullName evidence="4">DUF2178 domain-containing protein</fullName>
    </recommendedName>
</protein>
<keyword evidence="1" id="KW-0472">Membrane</keyword>
<feature type="transmembrane region" description="Helical" evidence="1">
    <location>
        <begin position="112"/>
        <end position="132"/>
    </location>
</feature>
<evidence type="ECO:0000313" key="2">
    <source>
        <dbReference type="EMBL" id="QHI73314.1"/>
    </source>
</evidence>
<dbReference type="RefSeq" id="WP_162363079.1">
    <property type="nucleotide sequence ID" value="NZ_CP047591.1"/>
</dbReference>
<evidence type="ECO:0008006" key="4">
    <source>
        <dbReference type="Google" id="ProtNLM"/>
    </source>
</evidence>
<feature type="transmembrane region" description="Helical" evidence="1">
    <location>
        <begin position="37"/>
        <end position="56"/>
    </location>
</feature>
<dbReference type="Proteomes" id="UP000463883">
    <property type="component" value="Chromosome"/>
</dbReference>
<evidence type="ECO:0000313" key="3">
    <source>
        <dbReference type="Proteomes" id="UP000463883"/>
    </source>
</evidence>
<keyword evidence="1" id="KW-1133">Transmembrane helix</keyword>
<reference evidence="2 3" key="1">
    <citation type="submission" date="2020-01" db="EMBL/GenBank/DDBJ databases">
        <title>Genomic analysis of Aminipila sp. CBA3637.</title>
        <authorList>
            <person name="Kim Y.B."/>
            <person name="Roh S.W."/>
        </authorList>
    </citation>
    <scope>NUCLEOTIDE SEQUENCE [LARGE SCALE GENOMIC DNA]</scope>
    <source>
        <strain evidence="2 3">CBA3637</strain>
    </source>
</reference>
<feature type="transmembrane region" description="Helical" evidence="1">
    <location>
        <begin position="12"/>
        <end position="31"/>
    </location>
</feature>
<accession>A0A6P1MKX1</accession>
<dbReference type="KEGG" id="amic:Ami3637_13855"/>
<name>A0A6P1MKX1_9FIRM</name>
<keyword evidence="3" id="KW-1185">Reference proteome</keyword>
<gene>
    <name evidence="2" type="ORF">Ami3637_13855</name>
</gene>
<proteinExistence type="predicted"/>
<organism evidence="2 3">
    <name type="scientific">Aminipila terrae</name>
    <dbReference type="NCBI Taxonomy" id="2697030"/>
    <lineage>
        <taxon>Bacteria</taxon>
        <taxon>Bacillati</taxon>
        <taxon>Bacillota</taxon>
        <taxon>Clostridia</taxon>
        <taxon>Peptostreptococcales</taxon>
        <taxon>Anaerovoracaceae</taxon>
        <taxon>Aminipila</taxon>
    </lineage>
</organism>
<evidence type="ECO:0000256" key="1">
    <source>
        <dbReference type="SAM" id="Phobius"/>
    </source>
</evidence>
<feature type="transmembrane region" description="Helical" evidence="1">
    <location>
        <begin position="86"/>
        <end position="106"/>
    </location>
</feature>
<dbReference type="EMBL" id="CP047591">
    <property type="protein sequence ID" value="QHI73314.1"/>
    <property type="molecule type" value="Genomic_DNA"/>
</dbReference>
<keyword evidence="1" id="KW-0812">Transmembrane</keyword>
<dbReference type="AlphaFoldDB" id="A0A6P1MKX1"/>
<sequence>MNLNKYLKKELLYSKIFILIGVIAAVTGLIFDYHKEAMLGLTAGFLPTGIGTMFIYKHAGKSPKMVKNIELENEERNIFINTKAGYTAFWVSYWYIFVAVILNSIVNISSQNFLIATLFFMPTVYFLFVFIYHKKY</sequence>